<organism evidence="1 2">
    <name type="scientific">Novimethylophilus kurashikiensis</name>
    <dbReference type="NCBI Taxonomy" id="1825523"/>
    <lineage>
        <taxon>Bacteria</taxon>
        <taxon>Pseudomonadati</taxon>
        <taxon>Pseudomonadota</taxon>
        <taxon>Betaproteobacteria</taxon>
        <taxon>Nitrosomonadales</taxon>
        <taxon>Methylophilaceae</taxon>
        <taxon>Novimethylophilus</taxon>
    </lineage>
</organism>
<protein>
    <submittedName>
        <fullName evidence="1">ABC transporter</fullName>
    </submittedName>
</protein>
<sequence length="193" mass="21491">MLFPSVPVRFVSAVRAAYREPHRHFHCWGHIQHLVKTARQLNWKLRRAEQLAVLCHDLVYVPGAPAGSNELASIEAMDALLVELKVAVPLMAKSEAKEIIMATVDHRPSFIASRVCDLDLAILGGTPAAWTRYRAAVRAEYPQMSDAQFNEGSQAFLAGMLARQSIYQTPEAIARFEARARENISRELAALAE</sequence>
<proteinExistence type="predicted"/>
<evidence type="ECO:0000313" key="2">
    <source>
        <dbReference type="Proteomes" id="UP000245081"/>
    </source>
</evidence>
<keyword evidence="2" id="KW-1185">Reference proteome</keyword>
<dbReference type="EMBL" id="BDOQ01000007">
    <property type="protein sequence ID" value="GBG14443.1"/>
    <property type="molecule type" value="Genomic_DNA"/>
</dbReference>
<dbReference type="SUPFAM" id="SSF109604">
    <property type="entry name" value="HD-domain/PDEase-like"/>
    <property type="match status" value="1"/>
</dbReference>
<dbReference type="InterPro" id="IPR009218">
    <property type="entry name" value="HD_phosphohydro"/>
</dbReference>
<evidence type="ECO:0000313" key="1">
    <source>
        <dbReference type="EMBL" id="GBG14443.1"/>
    </source>
</evidence>
<dbReference type="OrthoDB" id="9808993at2"/>
<dbReference type="PANTHER" id="PTHR21174">
    <property type="match status" value="1"/>
</dbReference>
<accession>A0A2R5FBZ3</accession>
<dbReference type="Proteomes" id="UP000245081">
    <property type="component" value="Unassembled WGS sequence"/>
</dbReference>
<dbReference type="PIRSF" id="PIRSF035170">
    <property type="entry name" value="HD_phosphohydro"/>
    <property type="match status" value="1"/>
</dbReference>
<dbReference type="RefSeq" id="WP_109015632.1">
    <property type="nucleotide sequence ID" value="NZ_BDOQ01000007.1"/>
</dbReference>
<name>A0A2R5FBZ3_9PROT</name>
<reference evidence="1 2" key="1">
    <citation type="journal article" date="2018" name="Environ. Microbiol.">
        <title>Isolation and genomic characterization of Novimethylophilus kurashikiensis gen. nov. sp. nov., a new lanthanide-dependent methylotrophic species of Methylophilaceae.</title>
        <authorList>
            <person name="Lv H."/>
            <person name="Sahin N."/>
            <person name="Tani A."/>
        </authorList>
    </citation>
    <scope>NUCLEOTIDE SEQUENCE [LARGE SCALE GENOMIC DNA]</scope>
    <source>
        <strain evidence="1 2">La2-4</strain>
    </source>
</reference>
<dbReference type="AlphaFoldDB" id="A0A2R5FBZ3"/>
<gene>
    <name evidence="1" type="ORF">NMK_2042</name>
</gene>
<comment type="caution">
    <text evidence="1">The sequence shown here is derived from an EMBL/GenBank/DDBJ whole genome shotgun (WGS) entry which is preliminary data.</text>
</comment>
<dbReference type="PANTHER" id="PTHR21174:SF0">
    <property type="entry name" value="HD PHOSPHOHYDROLASE FAMILY PROTEIN-RELATED"/>
    <property type="match status" value="1"/>
</dbReference>